<dbReference type="SUPFAM" id="SSF54928">
    <property type="entry name" value="RNA-binding domain, RBD"/>
    <property type="match status" value="1"/>
</dbReference>
<sequence length="66" mass="7454">MDVIRGALGFGIAEYATREQAEQAVNTLSNQNLMGRLVYVREDREAEPLVILHIFWNGGWEECGIC</sequence>
<evidence type="ECO:0000259" key="1">
    <source>
        <dbReference type="Pfam" id="PF00076"/>
    </source>
</evidence>
<organism evidence="2 3">
    <name type="scientific">Lophium mytilinum</name>
    <dbReference type="NCBI Taxonomy" id="390894"/>
    <lineage>
        <taxon>Eukaryota</taxon>
        <taxon>Fungi</taxon>
        <taxon>Dikarya</taxon>
        <taxon>Ascomycota</taxon>
        <taxon>Pezizomycotina</taxon>
        <taxon>Dothideomycetes</taxon>
        <taxon>Pleosporomycetidae</taxon>
        <taxon>Mytilinidiales</taxon>
        <taxon>Mytilinidiaceae</taxon>
        <taxon>Lophium</taxon>
    </lineage>
</organism>
<dbReference type="InterPro" id="IPR035979">
    <property type="entry name" value="RBD_domain_sf"/>
</dbReference>
<protein>
    <recommendedName>
        <fullName evidence="1">RRM domain-containing protein</fullName>
    </recommendedName>
</protein>
<dbReference type="InterPro" id="IPR000504">
    <property type="entry name" value="RRM_dom"/>
</dbReference>
<gene>
    <name evidence="2" type="ORF">BU16DRAFT_557430</name>
</gene>
<proteinExistence type="predicted"/>
<dbReference type="Pfam" id="PF00076">
    <property type="entry name" value="RRM_1"/>
    <property type="match status" value="1"/>
</dbReference>
<keyword evidence="3" id="KW-1185">Reference proteome</keyword>
<dbReference type="Proteomes" id="UP000799750">
    <property type="component" value="Unassembled WGS sequence"/>
</dbReference>
<dbReference type="EMBL" id="MU004184">
    <property type="protein sequence ID" value="KAF2499097.1"/>
    <property type="molecule type" value="Genomic_DNA"/>
</dbReference>
<dbReference type="Gene3D" id="3.30.70.330">
    <property type="match status" value="1"/>
</dbReference>
<reference evidence="2" key="1">
    <citation type="journal article" date="2020" name="Stud. Mycol.">
        <title>101 Dothideomycetes genomes: a test case for predicting lifestyles and emergence of pathogens.</title>
        <authorList>
            <person name="Haridas S."/>
            <person name="Albert R."/>
            <person name="Binder M."/>
            <person name="Bloem J."/>
            <person name="Labutti K."/>
            <person name="Salamov A."/>
            <person name="Andreopoulos B."/>
            <person name="Baker S."/>
            <person name="Barry K."/>
            <person name="Bills G."/>
            <person name="Bluhm B."/>
            <person name="Cannon C."/>
            <person name="Castanera R."/>
            <person name="Culley D."/>
            <person name="Daum C."/>
            <person name="Ezra D."/>
            <person name="Gonzalez J."/>
            <person name="Henrissat B."/>
            <person name="Kuo A."/>
            <person name="Liang C."/>
            <person name="Lipzen A."/>
            <person name="Lutzoni F."/>
            <person name="Magnuson J."/>
            <person name="Mondo S."/>
            <person name="Nolan M."/>
            <person name="Ohm R."/>
            <person name="Pangilinan J."/>
            <person name="Park H.-J."/>
            <person name="Ramirez L."/>
            <person name="Alfaro M."/>
            <person name="Sun H."/>
            <person name="Tritt A."/>
            <person name="Yoshinaga Y."/>
            <person name="Zwiers L.-H."/>
            <person name="Turgeon B."/>
            <person name="Goodwin S."/>
            <person name="Spatafora J."/>
            <person name="Crous P."/>
            <person name="Grigoriev I."/>
        </authorList>
    </citation>
    <scope>NUCLEOTIDE SEQUENCE</scope>
    <source>
        <strain evidence="2">CBS 269.34</strain>
    </source>
</reference>
<feature type="domain" description="RRM" evidence="1">
    <location>
        <begin position="7"/>
        <end position="38"/>
    </location>
</feature>
<dbReference type="AlphaFoldDB" id="A0A6A6R6H5"/>
<accession>A0A6A6R6H5</accession>
<name>A0A6A6R6H5_9PEZI</name>
<evidence type="ECO:0000313" key="2">
    <source>
        <dbReference type="EMBL" id="KAF2499097.1"/>
    </source>
</evidence>
<dbReference type="OrthoDB" id="1049195at2759"/>
<dbReference type="GO" id="GO:0003723">
    <property type="term" value="F:RNA binding"/>
    <property type="evidence" value="ECO:0007669"/>
    <property type="project" value="InterPro"/>
</dbReference>
<evidence type="ECO:0000313" key="3">
    <source>
        <dbReference type="Proteomes" id="UP000799750"/>
    </source>
</evidence>
<dbReference type="InterPro" id="IPR012677">
    <property type="entry name" value="Nucleotide-bd_a/b_plait_sf"/>
</dbReference>